<evidence type="ECO:0000313" key="2">
    <source>
        <dbReference type="EMBL" id="KAJ8063745.1"/>
    </source>
</evidence>
<accession>A0A9X0AJB5</accession>
<reference evidence="2" key="1">
    <citation type="submission" date="2022-11" db="EMBL/GenBank/DDBJ databases">
        <title>Genome Resource of Sclerotinia nivalis Strain SnTB1, a Plant Pathogen Isolated from American Ginseng.</title>
        <authorList>
            <person name="Fan S."/>
        </authorList>
    </citation>
    <scope>NUCLEOTIDE SEQUENCE</scope>
    <source>
        <strain evidence="2">SnTB1</strain>
    </source>
</reference>
<feature type="region of interest" description="Disordered" evidence="1">
    <location>
        <begin position="102"/>
        <end position="130"/>
    </location>
</feature>
<dbReference type="Proteomes" id="UP001152300">
    <property type="component" value="Unassembled WGS sequence"/>
</dbReference>
<gene>
    <name evidence="2" type="ORF">OCU04_007608</name>
</gene>
<comment type="caution">
    <text evidence="2">The sequence shown here is derived from an EMBL/GenBank/DDBJ whole genome shotgun (WGS) entry which is preliminary data.</text>
</comment>
<evidence type="ECO:0000313" key="3">
    <source>
        <dbReference type="Proteomes" id="UP001152300"/>
    </source>
</evidence>
<sequence length="144" mass="16766">MSPNLKTIATFEEFSLVVDCLWESNIDLFNPFMSIIARIREPTAEGVAAAVQEIKERLWKTHKADKDSVWVYIIDEDEHREKSEKVLAGAEWLFHEVSPFGEKKHDEKQKNKGDEIETGERNEEEKDNSLLLWSSQLRECETVE</sequence>
<dbReference type="OrthoDB" id="2115692at2759"/>
<organism evidence="2 3">
    <name type="scientific">Sclerotinia nivalis</name>
    <dbReference type="NCBI Taxonomy" id="352851"/>
    <lineage>
        <taxon>Eukaryota</taxon>
        <taxon>Fungi</taxon>
        <taxon>Dikarya</taxon>
        <taxon>Ascomycota</taxon>
        <taxon>Pezizomycotina</taxon>
        <taxon>Leotiomycetes</taxon>
        <taxon>Helotiales</taxon>
        <taxon>Sclerotiniaceae</taxon>
        <taxon>Sclerotinia</taxon>
    </lineage>
</organism>
<evidence type="ECO:0000256" key="1">
    <source>
        <dbReference type="SAM" id="MobiDB-lite"/>
    </source>
</evidence>
<name>A0A9X0AJB5_9HELO</name>
<dbReference type="EMBL" id="JAPEIS010000008">
    <property type="protein sequence ID" value="KAJ8063745.1"/>
    <property type="molecule type" value="Genomic_DNA"/>
</dbReference>
<feature type="compositionally biased region" description="Basic and acidic residues" evidence="1">
    <location>
        <begin position="102"/>
        <end position="128"/>
    </location>
</feature>
<dbReference type="AlphaFoldDB" id="A0A9X0AJB5"/>
<proteinExistence type="predicted"/>
<protein>
    <submittedName>
        <fullName evidence="2">Uncharacterized protein</fullName>
    </submittedName>
</protein>
<keyword evidence="3" id="KW-1185">Reference proteome</keyword>